<reference evidence="1" key="1">
    <citation type="submission" date="2019-01" db="EMBL/GenBank/DDBJ databases">
        <title>Draft genome sequences of three monokaryotic isolates of the white-rot basidiomycete fungus Dichomitus squalens.</title>
        <authorList>
            <consortium name="DOE Joint Genome Institute"/>
            <person name="Lopez S.C."/>
            <person name="Andreopoulos B."/>
            <person name="Pangilinan J."/>
            <person name="Lipzen A."/>
            <person name="Riley R."/>
            <person name="Ahrendt S."/>
            <person name="Ng V."/>
            <person name="Barry K."/>
            <person name="Daum C."/>
            <person name="Grigoriev I.V."/>
            <person name="Hilden K.S."/>
            <person name="Makela M.R."/>
            <person name="de Vries R.P."/>
        </authorList>
    </citation>
    <scope>NUCLEOTIDE SEQUENCE [LARGE SCALE GENOMIC DNA]</scope>
    <source>
        <strain evidence="1">OM18370.1</strain>
    </source>
</reference>
<evidence type="ECO:0000313" key="1">
    <source>
        <dbReference type="EMBL" id="TBU24225.1"/>
    </source>
</evidence>
<organism evidence="1">
    <name type="scientific">Dichomitus squalens</name>
    <dbReference type="NCBI Taxonomy" id="114155"/>
    <lineage>
        <taxon>Eukaryota</taxon>
        <taxon>Fungi</taxon>
        <taxon>Dikarya</taxon>
        <taxon>Basidiomycota</taxon>
        <taxon>Agaricomycotina</taxon>
        <taxon>Agaricomycetes</taxon>
        <taxon>Polyporales</taxon>
        <taxon>Polyporaceae</taxon>
        <taxon>Dichomitus</taxon>
    </lineage>
</organism>
<sequence length="73" mass="8321">MAHSREGSARTRCGCRKRAQTASAGARSTWRPMAPRHGKAVCWIARDGCEQGRQWDGRSRCSSRFARVERRCR</sequence>
<name>A0A4Q9MAL8_9APHY</name>
<dbReference type="AlphaFoldDB" id="A0A4Q9MAL8"/>
<proteinExistence type="predicted"/>
<accession>A0A4Q9MAL8</accession>
<protein>
    <submittedName>
        <fullName evidence="1">Uncharacterized protein</fullName>
    </submittedName>
</protein>
<gene>
    <name evidence="1" type="ORF">BD311DRAFT_766886</name>
</gene>
<dbReference type="Proteomes" id="UP000292957">
    <property type="component" value="Unassembled WGS sequence"/>
</dbReference>
<dbReference type="EMBL" id="ML143484">
    <property type="protein sequence ID" value="TBU24225.1"/>
    <property type="molecule type" value="Genomic_DNA"/>
</dbReference>